<keyword evidence="6 11" id="KW-0862">Zinc</keyword>
<feature type="binding site" evidence="11">
    <location>
        <position position="238"/>
    </location>
    <ligand>
        <name>Zn(2+)</name>
        <dbReference type="ChEBI" id="CHEBI:29105"/>
        <label>2</label>
        <note>catalytic</note>
    </ligand>
</feature>
<feature type="domain" description="Peptidase metallopeptidase" evidence="12">
    <location>
        <begin position="98"/>
        <end position="265"/>
    </location>
</feature>
<feature type="binding site" evidence="11">
    <location>
        <position position="230"/>
    </location>
    <ligand>
        <name>Zn(2+)</name>
        <dbReference type="ChEBI" id="CHEBI:29105"/>
        <label>2</label>
        <note>catalytic</note>
    </ligand>
</feature>
<feature type="binding site" evidence="11">
    <location>
        <position position="174"/>
    </location>
    <ligand>
        <name>Ca(2+)</name>
        <dbReference type="ChEBI" id="CHEBI:29108"/>
        <label>3</label>
    </ligand>
</feature>
<accession>W9QHU8</accession>
<dbReference type="InterPro" id="IPR006026">
    <property type="entry name" value="Peptidase_Metallo"/>
</dbReference>
<dbReference type="InterPro" id="IPR002477">
    <property type="entry name" value="Peptidoglycan-bd-like"/>
</dbReference>
<comment type="similarity">
    <text evidence="1">Belongs to the peptidase M10A family. Matrix metalloproteinases (MMPs) subfamily.</text>
</comment>
<keyword evidence="11" id="KW-0106">Calcium</keyword>
<keyword evidence="14" id="KW-1185">Reference proteome</keyword>
<dbReference type="GO" id="GO:0008270">
    <property type="term" value="F:zinc ion binding"/>
    <property type="evidence" value="ECO:0007669"/>
    <property type="project" value="InterPro"/>
</dbReference>
<keyword evidence="9" id="KW-0325">Glycoprotein</keyword>
<dbReference type="InterPro" id="IPR033739">
    <property type="entry name" value="M10A_MMP"/>
</dbReference>
<dbReference type="eggNOG" id="KOG1565">
    <property type="taxonomic scope" value="Eukaryota"/>
</dbReference>
<feature type="binding site" description="in inhibited form" evidence="11">
    <location>
        <position position="76"/>
    </location>
    <ligand>
        <name>Zn(2+)</name>
        <dbReference type="ChEBI" id="CHEBI:29105"/>
        <label>2</label>
        <note>catalytic</note>
    </ligand>
</feature>
<feature type="binding site" evidence="11">
    <location>
        <position position="175"/>
    </location>
    <ligand>
        <name>Ca(2+)</name>
        <dbReference type="ChEBI" id="CHEBI:29108"/>
        <label>3</label>
    </ligand>
</feature>
<feature type="active site" evidence="10">
    <location>
        <position position="221"/>
    </location>
</feature>
<keyword evidence="7" id="KW-0482">Metalloprotease</keyword>
<keyword evidence="4" id="KW-0732">Signal</keyword>
<dbReference type="InterPro" id="IPR021190">
    <property type="entry name" value="Pept_M10A"/>
</dbReference>
<dbReference type="GO" id="GO:0006508">
    <property type="term" value="P:proteolysis"/>
    <property type="evidence" value="ECO:0007669"/>
    <property type="project" value="UniProtKB-KW"/>
</dbReference>
<feature type="binding site" evidence="11">
    <location>
        <position position="194"/>
    </location>
    <ligand>
        <name>Ca(2+)</name>
        <dbReference type="ChEBI" id="CHEBI:29108"/>
        <label>3</label>
    </ligand>
</feature>
<feature type="binding site" evidence="11">
    <location>
        <position position="167"/>
    </location>
    <ligand>
        <name>Zn(2+)</name>
        <dbReference type="ChEBI" id="CHEBI:29105"/>
        <label>1</label>
    </ligand>
</feature>
<sequence length="343" mass="38236">MESFLKAQRGSHVNGISELKTYLHRFGYLLPENANFSDAFDATFESAILHFQSKLGLSLSGKLDFDTMSQISAPRCGVPDTISTFTLHGTRHYMYFPGKPRWARRMPMKLTYAFSPDYTIRYLSSSEIKAVFKRAFARWASVIPVSFVETEDYVYADIKIGFYHGEHGDSEPFDGVLGVLAHSFSPENGKVHLDAAETWAVDFRSEKSAVAMDLESVATHEIGHLLGLAHSSVKEAVMYPTLKPREKKLDLQLDDIEGVQALYGSNPNFNIGSLSESDISTNQAVNVLRKISVATGRPLAAKCNSTGRPVEYIPVARCGRAELFRKLKQLAASARNFVKNLYF</sequence>
<dbReference type="Proteomes" id="UP000030645">
    <property type="component" value="Unassembled WGS sequence"/>
</dbReference>
<dbReference type="STRING" id="981085.W9QHU8"/>
<evidence type="ECO:0000256" key="6">
    <source>
        <dbReference type="ARBA" id="ARBA00022833"/>
    </source>
</evidence>
<dbReference type="SMART" id="SM00235">
    <property type="entry name" value="ZnMc"/>
    <property type="match status" value="1"/>
</dbReference>
<feature type="binding site" evidence="11">
    <location>
        <position position="197"/>
    </location>
    <ligand>
        <name>Ca(2+)</name>
        <dbReference type="ChEBI" id="CHEBI:29108"/>
        <label>1</label>
    </ligand>
</feature>
<evidence type="ECO:0000259" key="12">
    <source>
        <dbReference type="SMART" id="SM00235"/>
    </source>
</evidence>
<dbReference type="GO" id="GO:0031012">
    <property type="term" value="C:extracellular matrix"/>
    <property type="evidence" value="ECO:0007669"/>
    <property type="project" value="InterPro"/>
</dbReference>
<dbReference type="InterPro" id="IPR024079">
    <property type="entry name" value="MetalloPept_cat_dom_sf"/>
</dbReference>
<dbReference type="InterPro" id="IPR001818">
    <property type="entry name" value="Pept_M10_metallopeptidase"/>
</dbReference>
<evidence type="ECO:0000256" key="11">
    <source>
        <dbReference type="PIRSR" id="PIRSR621190-2"/>
    </source>
</evidence>
<evidence type="ECO:0000313" key="13">
    <source>
        <dbReference type="EMBL" id="EXB37580.1"/>
    </source>
</evidence>
<dbReference type="AlphaFoldDB" id="W9QHU8"/>
<protein>
    <submittedName>
        <fullName evidence="13">Metalloendoproteinase 1</fullName>
    </submittedName>
</protein>
<keyword evidence="8" id="KW-0865">Zymogen</keyword>
<feature type="binding site" evidence="11">
    <location>
        <position position="157"/>
    </location>
    <ligand>
        <name>Ca(2+)</name>
        <dbReference type="ChEBI" id="CHEBI:29108"/>
        <label>2</label>
    </ligand>
</feature>
<evidence type="ECO:0000256" key="5">
    <source>
        <dbReference type="ARBA" id="ARBA00022801"/>
    </source>
</evidence>
<evidence type="ECO:0000256" key="10">
    <source>
        <dbReference type="PIRSR" id="PIRSR621190-1"/>
    </source>
</evidence>
<dbReference type="PRINTS" id="PR00138">
    <property type="entry name" value="MATRIXIN"/>
</dbReference>
<evidence type="ECO:0000256" key="3">
    <source>
        <dbReference type="ARBA" id="ARBA00022723"/>
    </source>
</evidence>
<comment type="cofactor">
    <cofactor evidence="11">
        <name>Zn(2+)</name>
        <dbReference type="ChEBI" id="CHEBI:29105"/>
    </cofactor>
    <text evidence="11">Binds 2 Zn(2+) ions per subunit.</text>
</comment>
<dbReference type="GO" id="GO:0004222">
    <property type="term" value="F:metalloendopeptidase activity"/>
    <property type="evidence" value="ECO:0007669"/>
    <property type="project" value="InterPro"/>
</dbReference>
<evidence type="ECO:0000313" key="14">
    <source>
        <dbReference type="Proteomes" id="UP000030645"/>
    </source>
</evidence>
<dbReference type="Gene3D" id="3.40.390.10">
    <property type="entry name" value="Collagenase (Catalytic Domain)"/>
    <property type="match status" value="1"/>
</dbReference>
<feature type="binding site" evidence="11">
    <location>
        <position position="224"/>
    </location>
    <ligand>
        <name>Zn(2+)</name>
        <dbReference type="ChEBI" id="CHEBI:29105"/>
        <label>2</label>
        <note>catalytic</note>
    </ligand>
</feature>
<evidence type="ECO:0000256" key="8">
    <source>
        <dbReference type="ARBA" id="ARBA00023145"/>
    </source>
</evidence>
<evidence type="ECO:0000256" key="4">
    <source>
        <dbReference type="ARBA" id="ARBA00022729"/>
    </source>
</evidence>
<gene>
    <name evidence="13" type="ORF">L484_021785</name>
</gene>
<dbReference type="SUPFAM" id="SSF47090">
    <property type="entry name" value="PGBD-like"/>
    <property type="match status" value="1"/>
</dbReference>
<dbReference type="SUPFAM" id="SSF55486">
    <property type="entry name" value="Metalloproteases ('zincins'), catalytic domain"/>
    <property type="match status" value="1"/>
</dbReference>
<proteinExistence type="inferred from homology"/>
<comment type="cofactor">
    <cofactor evidence="11">
        <name>Ca(2+)</name>
        <dbReference type="ChEBI" id="CHEBI:29108"/>
    </cofactor>
    <text evidence="11">Can bind about 5 Ca(2+) ions per subunit.</text>
</comment>
<keyword evidence="5" id="KW-0378">Hydrolase</keyword>
<evidence type="ECO:0000256" key="1">
    <source>
        <dbReference type="ARBA" id="ARBA00009614"/>
    </source>
</evidence>
<name>W9QHU8_9ROSA</name>
<dbReference type="PANTHER" id="PTHR10201:SF321">
    <property type="entry name" value="METALLOENDOPROTEINASE 4-MMP"/>
    <property type="match status" value="1"/>
</dbReference>
<dbReference type="PANTHER" id="PTHR10201">
    <property type="entry name" value="MATRIX METALLOPROTEINASE"/>
    <property type="match status" value="1"/>
</dbReference>
<evidence type="ECO:0000256" key="7">
    <source>
        <dbReference type="ARBA" id="ARBA00023049"/>
    </source>
</evidence>
<keyword evidence="3 11" id="KW-0479">Metal-binding</keyword>
<dbReference type="GO" id="GO:0030574">
    <property type="term" value="P:collagen catabolic process"/>
    <property type="evidence" value="ECO:0007669"/>
    <property type="project" value="TreeGrafter"/>
</dbReference>
<dbReference type="CDD" id="cd04278">
    <property type="entry name" value="ZnMc_MMP"/>
    <property type="match status" value="1"/>
</dbReference>
<feature type="binding site" evidence="11">
    <location>
        <position position="182"/>
    </location>
    <ligand>
        <name>Zn(2+)</name>
        <dbReference type="ChEBI" id="CHEBI:29105"/>
        <label>1</label>
    </ligand>
</feature>
<feature type="binding site" evidence="11">
    <location>
        <position position="220"/>
    </location>
    <ligand>
        <name>Zn(2+)</name>
        <dbReference type="ChEBI" id="CHEBI:29105"/>
        <label>2</label>
        <note>catalytic</note>
    </ligand>
</feature>
<reference evidence="14" key="1">
    <citation type="submission" date="2013-01" db="EMBL/GenBank/DDBJ databases">
        <title>Draft Genome Sequence of a Mulberry Tree, Morus notabilis C.K. Schneid.</title>
        <authorList>
            <person name="He N."/>
            <person name="Zhao S."/>
        </authorList>
    </citation>
    <scope>NUCLEOTIDE SEQUENCE</scope>
</reference>
<evidence type="ECO:0000256" key="2">
    <source>
        <dbReference type="ARBA" id="ARBA00022670"/>
    </source>
</evidence>
<dbReference type="EMBL" id="KE343643">
    <property type="protein sequence ID" value="EXB37580.1"/>
    <property type="molecule type" value="Genomic_DNA"/>
</dbReference>
<organism evidence="13 14">
    <name type="scientific">Morus notabilis</name>
    <dbReference type="NCBI Taxonomy" id="981085"/>
    <lineage>
        <taxon>Eukaryota</taxon>
        <taxon>Viridiplantae</taxon>
        <taxon>Streptophyta</taxon>
        <taxon>Embryophyta</taxon>
        <taxon>Tracheophyta</taxon>
        <taxon>Spermatophyta</taxon>
        <taxon>Magnoliopsida</taxon>
        <taxon>eudicotyledons</taxon>
        <taxon>Gunneridae</taxon>
        <taxon>Pentapetalae</taxon>
        <taxon>rosids</taxon>
        <taxon>fabids</taxon>
        <taxon>Rosales</taxon>
        <taxon>Moraceae</taxon>
        <taxon>Moreae</taxon>
        <taxon>Morus</taxon>
    </lineage>
</organism>
<dbReference type="FunFam" id="3.40.390.10:FF:000018">
    <property type="entry name" value="Metalloendoproteinase 1"/>
    <property type="match status" value="1"/>
</dbReference>
<feature type="binding site" evidence="11">
    <location>
        <position position="192"/>
    </location>
    <ligand>
        <name>Zn(2+)</name>
        <dbReference type="ChEBI" id="CHEBI:29105"/>
        <label>1</label>
    </ligand>
</feature>
<feature type="binding site" evidence="11">
    <location>
        <position position="197"/>
    </location>
    <ligand>
        <name>Ca(2+)</name>
        <dbReference type="ChEBI" id="CHEBI:29108"/>
        <label>3</label>
    </ligand>
</feature>
<dbReference type="GO" id="GO:0030198">
    <property type="term" value="P:extracellular matrix organization"/>
    <property type="evidence" value="ECO:0007669"/>
    <property type="project" value="TreeGrafter"/>
</dbReference>
<dbReference type="MEROPS" id="M10.A02"/>
<dbReference type="Pfam" id="PF01471">
    <property type="entry name" value="PG_binding_1"/>
    <property type="match status" value="1"/>
</dbReference>
<keyword evidence="2" id="KW-0645">Protease</keyword>
<dbReference type="InterPro" id="IPR036365">
    <property type="entry name" value="PGBD-like_sf"/>
</dbReference>
<feature type="binding site" evidence="11">
    <location>
        <position position="169"/>
    </location>
    <ligand>
        <name>Zn(2+)</name>
        <dbReference type="ChEBI" id="CHEBI:29105"/>
        <label>1</label>
    </ligand>
</feature>
<dbReference type="Pfam" id="PF00413">
    <property type="entry name" value="Peptidase_M10"/>
    <property type="match status" value="1"/>
</dbReference>
<evidence type="ECO:0000256" key="9">
    <source>
        <dbReference type="ARBA" id="ARBA00023180"/>
    </source>
</evidence>